<dbReference type="AlphaFoldDB" id="A0AAW1PSZ4"/>
<reference evidence="3 4" key="1">
    <citation type="journal article" date="2024" name="Nat. Commun.">
        <title>Phylogenomics reveals the evolutionary origins of lichenization in chlorophyte algae.</title>
        <authorList>
            <person name="Puginier C."/>
            <person name="Libourel C."/>
            <person name="Otte J."/>
            <person name="Skaloud P."/>
            <person name="Haon M."/>
            <person name="Grisel S."/>
            <person name="Petersen M."/>
            <person name="Berrin J.G."/>
            <person name="Delaux P.M."/>
            <person name="Dal Grande F."/>
            <person name="Keller J."/>
        </authorList>
    </citation>
    <scope>NUCLEOTIDE SEQUENCE [LARGE SCALE GENOMIC DNA]</scope>
    <source>
        <strain evidence="3 4">SAG 2043</strain>
    </source>
</reference>
<organism evidence="3 4">
    <name type="scientific">[Myrmecia] bisecta</name>
    <dbReference type="NCBI Taxonomy" id="41462"/>
    <lineage>
        <taxon>Eukaryota</taxon>
        <taxon>Viridiplantae</taxon>
        <taxon>Chlorophyta</taxon>
        <taxon>core chlorophytes</taxon>
        <taxon>Trebouxiophyceae</taxon>
        <taxon>Trebouxiales</taxon>
        <taxon>Trebouxiaceae</taxon>
        <taxon>Myrmecia</taxon>
    </lineage>
</organism>
<keyword evidence="2" id="KW-0812">Transmembrane</keyword>
<feature type="region of interest" description="Disordered" evidence="1">
    <location>
        <begin position="1"/>
        <end position="110"/>
    </location>
</feature>
<gene>
    <name evidence="3" type="ORF">WJX72_006492</name>
</gene>
<evidence type="ECO:0000313" key="4">
    <source>
        <dbReference type="Proteomes" id="UP001489004"/>
    </source>
</evidence>
<feature type="compositionally biased region" description="Low complexity" evidence="1">
    <location>
        <begin position="17"/>
        <end position="34"/>
    </location>
</feature>
<protein>
    <submittedName>
        <fullName evidence="3">Uncharacterized protein</fullName>
    </submittedName>
</protein>
<sequence length="378" mass="39644">MAGGPVRRSARLAAQDSKAGSKAAGLAAPATSPPNSTQQATARRHSTAGLEAPPESTARNRPADPGAGNPNRTPSPRSPSPRRASGVSTAKVAAQGPPGGGSPGFATPATDYAEQLPIPYTEMSSVGFTPATAATGTFLSAERPTDSLSRGSAASTFRQQASTRLARSAKMRAAHMAASAGADSQPDPFERQPLPDTPRVQKRVSFRVPLASPKRALVGEEGAARGWRAAGAAALAVVQQNILVVTSVLLWISVFDDWRSSHQNHALKLLMILSHAAVCATSITYHITLHPFARKVDVVVVHLAALLEFAIALSLPAHLQRACVWPYYLAVAWCIGLYYLRLSGNKWAHASIHAAGVVGNWPVLRALEALHPAVLSTS</sequence>
<proteinExistence type="predicted"/>
<evidence type="ECO:0000256" key="2">
    <source>
        <dbReference type="SAM" id="Phobius"/>
    </source>
</evidence>
<accession>A0AAW1PSZ4</accession>
<evidence type="ECO:0000313" key="3">
    <source>
        <dbReference type="EMBL" id="KAK9811582.1"/>
    </source>
</evidence>
<keyword evidence="2" id="KW-1133">Transmembrane helix</keyword>
<keyword evidence="2" id="KW-0472">Membrane</keyword>
<keyword evidence="4" id="KW-1185">Reference proteome</keyword>
<name>A0AAW1PSZ4_9CHLO</name>
<dbReference type="EMBL" id="JALJOR010000009">
    <property type="protein sequence ID" value="KAK9811582.1"/>
    <property type="molecule type" value="Genomic_DNA"/>
</dbReference>
<comment type="caution">
    <text evidence="3">The sequence shown here is derived from an EMBL/GenBank/DDBJ whole genome shotgun (WGS) entry which is preliminary data.</text>
</comment>
<evidence type="ECO:0000256" key="1">
    <source>
        <dbReference type="SAM" id="MobiDB-lite"/>
    </source>
</evidence>
<feature type="transmembrane region" description="Helical" evidence="2">
    <location>
        <begin position="325"/>
        <end position="342"/>
    </location>
</feature>
<feature type="transmembrane region" description="Helical" evidence="2">
    <location>
        <begin position="299"/>
        <end position="319"/>
    </location>
</feature>
<dbReference type="Proteomes" id="UP001489004">
    <property type="component" value="Unassembled WGS sequence"/>
</dbReference>
<feature type="transmembrane region" description="Helical" evidence="2">
    <location>
        <begin position="232"/>
        <end position="254"/>
    </location>
</feature>
<feature type="transmembrane region" description="Helical" evidence="2">
    <location>
        <begin position="266"/>
        <end position="287"/>
    </location>
</feature>